<evidence type="ECO:0000313" key="2">
    <source>
        <dbReference type="EMBL" id="CBN77250.1"/>
    </source>
</evidence>
<organism evidence="2 3">
    <name type="scientific">Ectocarpus siliculosus</name>
    <name type="common">Brown alga</name>
    <name type="synonym">Conferva siliculosa</name>
    <dbReference type="NCBI Taxonomy" id="2880"/>
    <lineage>
        <taxon>Eukaryota</taxon>
        <taxon>Sar</taxon>
        <taxon>Stramenopiles</taxon>
        <taxon>Ochrophyta</taxon>
        <taxon>PX clade</taxon>
        <taxon>Phaeophyceae</taxon>
        <taxon>Ectocarpales</taxon>
        <taxon>Ectocarpaceae</taxon>
        <taxon>Ectocarpus</taxon>
    </lineage>
</organism>
<evidence type="ECO:0000313" key="3">
    <source>
        <dbReference type="Proteomes" id="UP000002630"/>
    </source>
</evidence>
<dbReference type="AlphaFoldDB" id="D8LM36"/>
<gene>
    <name evidence="2" type="ORF">Esi_0038_0161</name>
</gene>
<protein>
    <submittedName>
        <fullName evidence="2">Uncharacterized protein</fullName>
    </submittedName>
</protein>
<reference evidence="2 3" key="1">
    <citation type="journal article" date="2010" name="Nature">
        <title>The Ectocarpus genome and the independent evolution of multicellularity in brown algae.</title>
        <authorList>
            <person name="Cock J.M."/>
            <person name="Sterck L."/>
            <person name="Rouze P."/>
            <person name="Scornet D."/>
            <person name="Allen A.E."/>
            <person name="Amoutzias G."/>
            <person name="Anthouard V."/>
            <person name="Artiguenave F."/>
            <person name="Aury J.M."/>
            <person name="Badger J.H."/>
            <person name="Beszteri B."/>
            <person name="Billiau K."/>
            <person name="Bonnet E."/>
            <person name="Bothwell J.H."/>
            <person name="Bowler C."/>
            <person name="Boyen C."/>
            <person name="Brownlee C."/>
            <person name="Carrano C.J."/>
            <person name="Charrier B."/>
            <person name="Cho G.Y."/>
            <person name="Coelho S.M."/>
            <person name="Collen J."/>
            <person name="Corre E."/>
            <person name="Da Silva C."/>
            <person name="Delage L."/>
            <person name="Delaroque N."/>
            <person name="Dittami S.M."/>
            <person name="Doulbeau S."/>
            <person name="Elias M."/>
            <person name="Farnham G."/>
            <person name="Gachon C.M."/>
            <person name="Gschloessl B."/>
            <person name="Heesch S."/>
            <person name="Jabbari K."/>
            <person name="Jubin C."/>
            <person name="Kawai H."/>
            <person name="Kimura K."/>
            <person name="Kloareg B."/>
            <person name="Kupper F.C."/>
            <person name="Lang D."/>
            <person name="Le Bail A."/>
            <person name="Leblanc C."/>
            <person name="Lerouge P."/>
            <person name="Lohr M."/>
            <person name="Lopez P.J."/>
            <person name="Martens C."/>
            <person name="Maumus F."/>
            <person name="Michel G."/>
            <person name="Miranda-Saavedra D."/>
            <person name="Morales J."/>
            <person name="Moreau H."/>
            <person name="Motomura T."/>
            <person name="Nagasato C."/>
            <person name="Napoli C.A."/>
            <person name="Nelson D.R."/>
            <person name="Nyvall-Collen P."/>
            <person name="Peters A.F."/>
            <person name="Pommier C."/>
            <person name="Potin P."/>
            <person name="Poulain J."/>
            <person name="Quesneville H."/>
            <person name="Read B."/>
            <person name="Rensing S.A."/>
            <person name="Ritter A."/>
            <person name="Rousvoal S."/>
            <person name="Samanta M."/>
            <person name="Samson G."/>
            <person name="Schroeder D.C."/>
            <person name="Segurens B."/>
            <person name="Strittmatter M."/>
            <person name="Tonon T."/>
            <person name="Tregear J.W."/>
            <person name="Valentin K."/>
            <person name="von Dassow P."/>
            <person name="Yamagishi T."/>
            <person name="Van de Peer Y."/>
            <person name="Wincker P."/>
        </authorList>
    </citation>
    <scope>NUCLEOTIDE SEQUENCE [LARGE SCALE GENOMIC DNA]</scope>
    <source>
        <strain evidence="3">Ec32 / CCAP1310/4</strain>
    </source>
</reference>
<name>D8LM36_ECTSI</name>
<feature type="region of interest" description="Disordered" evidence="1">
    <location>
        <begin position="1"/>
        <end position="32"/>
    </location>
</feature>
<dbReference type="EMBL" id="FN648575">
    <property type="protein sequence ID" value="CBN77250.1"/>
    <property type="molecule type" value="Genomic_DNA"/>
</dbReference>
<dbReference type="EMBL" id="FN649742">
    <property type="protein sequence ID" value="CBN77250.1"/>
    <property type="molecule type" value="Genomic_DNA"/>
</dbReference>
<keyword evidence="3" id="KW-1185">Reference proteome</keyword>
<evidence type="ECO:0000256" key="1">
    <source>
        <dbReference type="SAM" id="MobiDB-lite"/>
    </source>
</evidence>
<proteinExistence type="predicted"/>
<dbReference type="Proteomes" id="UP000002630">
    <property type="component" value="Linkage Group LG17"/>
</dbReference>
<accession>D8LM36</accession>
<sequence length="32" mass="3563">MILRQRRDRATETKPPAPHSVHGQDPGVLPSD</sequence>
<dbReference type="InParanoid" id="D8LM36"/>